<dbReference type="InterPro" id="IPR000595">
    <property type="entry name" value="cNMP-bd_dom"/>
</dbReference>
<dbReference type="SUPFAM" id="SSF46785">
    <property type="entry name" value="Winged helix' DNA-binding domain"/>
    <property type="match status" value="1"/>
</dbReference>
<dbReference type="SUPFAM" id="SSF51206">
    <property type="entry name" value="cAMP-binding domain-like"/>
    <property type="match status" value="1"/>
</dbReference>
<protein>
    <submittedName>
        <fullName evidence="6">CRP-like cAMP-binding protein</fullName>
    </submittedName>
</protein>
<organism evidence="6 7">
    <name type="scientific">Roseateles oligotrophus</name>
    <dbReference type="NCBI Taxonomy" id="1769250"/>
    <lineage>
        <taxon>Bacteria</taxon>
        <taxon>Pseudomonadati</taxon>
        <taxon>Pseudomonadota</taxon>
        <taxon>Betaproteobacteria</taxon>
        <taxon>Burkholderiales</taxon>
        <taxon>Sphaerotilaceae</taxon>
        <taxon>Roseateles</taxon>
    </lineage>
</organism>
<keyword evidence="7" id="KW-1185">Reference proteome</keyword>
<dbReference type="Proteomes" id="UP000562027">
    <property type="component" value="Unassembled WGS sequence"/>
</dbReference>
<accession>A0A840LAW5</accession>
<dbReference type="InterPro" id="IPR036388">
    <property type="entry name" value="WH-like_DNA-bd_sf"/>
</dbReference>
<dbReference type="InterPro" id="IPR014710">
    <property type="entry name" value="RmlC-like_jellyroll"/>
</dbReference>
<feature type="domain" description="Cyclic nucleotide-binding" evidence="4">
    <location>
        <begin position="15"/>
        <end position="136"/>
    </location>
</feature>
<keyword evidence="3" id="KW-0804">Transcription</keyword>
<dbReference type="Pfam" id="PF00027">
    <property type="entry name" value="cNMP_binding"/>
    <property type="match status" value="1"/>
</dbReference>
<dbReference type="InterPro" id="IPR050397">
    <property type="entry name" value="Env_Response_Regulators"/>
</dbReference>
<dbReference type="AlphaFoldDB" id="A0A840LAW5"/>
<sequence length="256" mass="27793">MDALTPLSALRGCILFEGVDDAALERLAMTAQPLRLDSGQQVFASGDRAERFYALISGEVQLYRPSFGGEDILFQILGAGELLSEAAMFLVPSRYPLTARTSKETRLYAYSREALLALCDAAPGLMHTLLAALAKRLYQAVNRIENLSLNNAGQRLVSYLLQLHRHQGARWINMPVNIDLPVNIAVLAGQLAMTPETLSRLLQKFRQQGLLSGKGRTLVLLDPAGLCDCVGLAPPEDVGEVMPPMVGCCGLGSTRR</sequence>
<dbReference type="EMBL" id="JACHLP010000008">
    <property type="protein sequence ID" value="MBB4845286.1"/>
    <property type="molecule type" value="Genomic_DNA"/>
</dbReference>
<comment type="caution">
    <text evidence="6">The sequence shown here is derived from an EMBL/GenBank/DDBJ whole genome shotgun (WGS) entry which is preliminary data.</text>
</comment>
<evidence type="ECO:0000313" key="7">
    <source>
        <dbReference type="Proteomes" id="UP000562027"/>
    </source>
</evidence>
<evidence type="ECO:0000259" key="4">
    <source>
        <dbReference type="PROSITE" id="PS50042"/>
    </source>
</evidence>
<dbReference type="SMART" id="SM00419">
    <property type="entry name" value="HTH_CRP"/>
    <property type="match status" value="1"/>
</dbReference>
<dbReference type="CDD" id="cd00038">
    <property type="entry name" value="CAP_ED"/>
    <property type="match status" value="1"/>
</dbReference>
<dbReference type="GO" id="GO:0003700">
    <property type="term" value="F:DNA-binding transcription factor activity"/>
    <property type="evidence" value="ECO:0007669"/>
    <property type="project" value="TreeGrafter"/>
</dbReference>
<gene>
    <name evidence="6" type="ORF">HNP55_003833</name>
</gene>
<dbReference type="GO" id="GO:0005829">
    <property type="term" value="C:cytosol"/>
    <property type="evidence" value="ECO:0007669"/>
    <property type="project" value="TreeGrafter"/>
</dbReference>
<dbReference type="Gene3D" id="2.60.120.10">
    <property type="entry name" value="Jelly Rolls"/>
    <property type="match status" value="1"/>
</dbReference>
<evidence type="ECO:0000259" key="5">
    <source>
        <dbReference type="PROSITE" id="PS51063"/>
    </source>
</evidence>
<evidence type="ECO:0000313" key="6">
    <source>
        <dbReference type="EMBL" id="MBB4845286.1"/>
    </source>
</evidence>
<dbReference type="RefSeq" id="WP_184303061.1">
    <property type="nucleotide sequence ID" value="NZ_JACHLP010000008.1"/>
</dbReference>
<dbReference type="GO" id="GO:0003677">
    <property type="term" value="F:DNA binding"/>
    <property type="evidence" value="ECO:0007669"/>
    <property type="project" value="UniProtKB-KW"/>
</dbReference>
<evidence type="ECO:0000256" key="1">
    <source>
        <dbReference type="ARBA" id="ARBA00023015"/>
    </source>
</evidence>
<dbReference type="Pfam" id="PF13545">
    <property type="entry name" value="HTH_Crp_2"/>
    <property type="match status" value="1"/>
</dbReference>
<keyword evidence="2" id="KW-0238">DNA-binding</keyword>
<keyword evidence="1" id="KW-0805">Transcription regulation</keyword>
<dbReference type="InterPro" id="IPR036390">
    <property type="entry name" value="WH_DNA-bd_sf"/>
</dbReference>
<dbReference type="PROSITE" id="PS51063">
    <property type="entry name" value="HTH_CRP_2"/>
    <property type="match status" value="1"/>
</dbReference>
<dbReference type="InterPro" id="IPR018490">
    <property type="entry name" value="cNMP-bd_dom_sf"/>
</dbReference>
<proteinExistence type="predicted"/>
<dbReference type="SMART" id="SM00100">
    <property type="entry name" value="cNMP"/>
    <property type="match status" value="1"/>
</dbReference>
<feature type="domain" description="HTH crp-type" evidence="5">
    <location>
        <begin position="150"/>
        <end position="224"/>
    </location>
</feature>
<dbReference type="PANTHER" id="PTHR24567">
    <property type="entry name" value="CRP FAMILY TRANSCRIPTIONAL REGULATORY PROTEIN"/>
    <property type="match status" value="1"/>
</dbReference>
<dbReference type="InterPro" id="IPR012318">
    <property type="entry name" value="HTH_CRP"/>
</dbReference>
<evidence type="ECO:0000256" key="2">
    <source>
        <dbReference type="ARBA" id="ARBA00023125"/>
    </source>
</evidence>
<reference evidence="6 7" key="1">
    <citation type="submission" date="2020-08" db="EMBL/GenBank/DDBJ databases">
        <title>Functional genomics of gut bacteria from endangered species of beetles.</title>
        <authorList>
            <person name="Carlos-Shanley C."/>
        </authorList>
    </citation>
    <scope>NUCLEOTIDE SEQUENCE [LARGE SCALE GENOMIC DNA]</scope>
    <source>
        <strain evidence="6 7">S00239</strain>
    </source>
</reference>
<name>A0A840LAW5_9BURK</name>
<dbReference type="Gene3D" id="1.10.10.10">
    <property type="entry name" value="Winged helix-like DNA-binding domain superfamily/Winged helix DNA-binding domain"/>
    <property type="match status" value="1"/>
</dbReference>
<dbReference type="PROSITE" id="PS50042">
    <property type="entry name" value="CNMP_BINDING_3"/>
    <property type="match status" value="1"/>
</dbReference>
<dbReference type="PANTHER" id="PTHR24567:SF74">
    <property type="entry name" value="HTH-TYPE TRANSCRIPTIONAL REGULATOR ARCR"/>
    <property type="match status" value="1"/>
</dbReference>
<evidence type="ECO:0000256" key="3">
    <source>
        <dbReference type="ARBA" id="ARBA00023163"/>
    </source>
</evidence>